<feature type="domain" description="AB hydrolase-1" evidence="1">
    <location>
        <begin position="29"/>
        <end position="261"/>
    </location>
</feature>
<organism evidence="2 3">
    <name type="scientific">Sinimarinibacterium thermocellulolyticum</name>
    <dbReference type="NCBI Taxonomy" id="3170016"/>
    <lineage>
        <taxon>Bacteria</taxon>
        <taxon>Pseudomonadati</taxon>
        <taxon>Pseudomonadota</taxon>
        <taxon>Gammaproteobacteria</taxon>
        <taxon>Nevskiales</taxon>
        <taxon>Nevskiaceae</taxon>
        <taxon>Sinimarinibacterium</taxon>
    </lineage>
</organism>
<dbReference type="PRINTS" id="PR00111">
    <property type="entry name" value="ABHYDROLASE"/>
</dbReference>
<dbReference type="SUPFAM" id="SSF53474">
    <property type="entry name" value="alpha/beta-Hydrolases"/>
    <property type="match status" value="1"/>
</dbReference>
<dbReference type="PANTHER" id="PTHR46438">
    <property type="entry name" value="ALPHA/BETA-HYDROLASES SUPERFAMILY PROTEIN"/>
    <property type="match status" value="1"/>
</dbReference>
<accession>A0ABV2AC74</accession>
<evidence type="ECO:0000313" key="2">
    <source>
        <dbReference type="EMBL" id="MES0874774.1"/>
    </source>
</evidence>
<proteinExistence type="predicted"/>
<dbReference type="InterPro" id="IPR029058">
    <property type="entry name" value="AB_hydrolase_fold"/>
</dbReference>
<sequence>MSSKPIPEHQYATLPNGYRIHYLDEGKGPVVVFLHGSGHGASGYSNFKGNYPALIAAGYRVIVPDMIGFGYSDKPDDVEYPLSFFIECMKQLLDVIGVDRYTLVGNSLGGAVALGFALAHPGNVERLVLMAPGGLNDLPDYLAMPGMAMMFSLFNSGEPVTEARMKEFFRKAFVVDPDCVTDELVRERFEIMKLQNPQVMRTMKVPNLSARLGEITCPALTLWGLNENMMPDSGIMRLAKGLKNGRMVLVPNCGHWVMIEHRELFNRMVLDFLRNG</sequence>
<dbReference type="GO" id="GO:0016787">
    <property type="term" value="F:hydrolase activity"/>
    <property type="evidence" value="ECO:0007669"/>
    <property type="project" value="UniProtKB-KW"/>
</dbReference>
<dbReference type="RefSeq" id="WP_352890145.1">
    <property type="nucleotide sequence ID" value="NZ_JBEPIJ010000014.1"/>
</dbReference>
<dbReference type="PRINTS" id="PR00412">
    <property type="entry name" value="EPOXHYDRLASE"/>
</dbReference>
<evidence type="ECO:0000259" key="1">
    <source>
        <dbReference type="Pfam" id="PF00561"/>
    </source>
</evidence>
<dbReference type="EMBL" id="JBEPIJ010000014">
    <property type="protein sequence ID" value="MES0874774.1"/>
    <property type="molecule type" value="Genomic_DNA"/>
</dbReference>
<name>A0ABV2AC74_9GAMM</name>
<comment type="caution">
    <text evidence="2">The sequence shown here is derived from an EMBL/GenBank/DDBJ whole genome shotgun (WGS) entry which is preliminary data.</text>
</comment>
<dbReference type="InterPro" id="IPR000639">
    <property type="entry name" value="Epox_hydrolase-like"/>
</dbReference>
<gene>
    <name evidence="2" type="ORF">ABSH63_12275</name>
</gene>
<dbReference type="Pfam" id="PF00561">
    <property type="entry name" value="Abhydrolase_1"/>
    <property type="match status" value="1"/>
</dbReference>
<dbReference type="Gene3D" id="3.40.50.1820">
    <property type="entry name" value="alpha/beta hydrolase"/>
    <property type="match status" value="1"/>
</dbReference>
<keyword evidence="2" id="KW-0378">Hydrolase</keyword>
<dbReference type="Proteomes" id="UP001465331">
    <property type="component" value="Unassembled WGS sequence"/>
</dbReference>
<dbReference type="InterPro" id="IPR000073">
    <property type="entry name" value="AB_hydrolase_1"/>
</dbReference>
<dbReference type="PANTHER" id="PTHR46438:SF11">
    <property type="entry name" value="LIPASE-RELATED"/>
    <property type="match status" value="1"/>
</dbReference>
<protein>
    <submittedName>
        <fullName evidence="2">Alpha/beta hydrolase</fullName>
    </submittedName>
</protein>
<evidence type="ECO:0000313" key="3">
    <source>
        <dbReference type="Proteomes" id="UP001465331"/>
    </source>
</evidence>
<reference evidence="2 3" key="1">
    <citation type="submission" date="2024-06" db="EMBL/GenBank/DDBJ databases">
        <authorList>
            <person name="Li Z."/>
            <person name="Jiang Y."/>
        </authorList>
    </citation>
    <scope>NUCLEOTIDE SEQUENCE [LARGE SCALE GENOMIC DNA]</scope>
    <source>
        <strain evidence="2 3">HSW-8</strain>
    </source>
</reference>
<keyword evidence="3" id="KW-1185">Reference proteome</keyword>